<dbReference type="SUPFAM" id="SSF56712">
    <property type="entry name" value="Prokaryotic type I DNA topoisomerase"/>
    <property type="match status" value="1"/>
</dbReference>
<evidence type="ECO:0000313" key="1">
    <source>
        <dbReference type="EMBL" id="GMN59694.1"/>
    </source>
</evidence>
<sequence>MAPPRVLMVAEKPSIALSIASALSRGHVLSLSNIHTY</sequence>
<proteinExistence type="predicted"/>
<organism evidence="1 2">
    <name type="scientific">Ficus carica</name>
    <name type="common">Common fig</name>
    <dbReference type="NCBI Taxonomy" id="3494"/>
    <lineage>
        <taxon>Eukaryota</taxon>
        <taxon>Viridiplantae</taxon>
        <taxon>Streptophyta</taxon>
        <taxon>Embryophyta</taxon>
        <taxon>Tracheophyta</taxon>
        <taxon>Spermatophyta</taxon>
        <taxon>Magnoliopsida</taxon>
        <taxon>eudicotyledons</taxon>
        <taxon>Gunneridae</taxon>
        <taxon>Pentapetalae</taxon>
        <taxon>rosids</taxon>
        <taxon>fabids</taxon>
        <taxon>Rosales</taxon>
        <taxon>Moraceae</taxon>
        <taxon>Ficeae</taxon>
        <taxon>Ficus</taxon>
    </lineage>
</organism>
<comment type="caution">
    <text evidence="1">The sequence shown here is derived from an EMBL/GenBank/DDBJ whole genome shotgun (WGS) entry which is preliminary data.</text>
</comment>
<evidence type="ECO:0000313" key="2">
    <source>
        <dbReference type="Proteomes" id="UP001187192"/>
    </source>
</evidence>
<accession>A0AA88DQK3</accession>
<keyword evidence="2" id="KW-1185">Reference proteome</keyword>
<reference evidence="1" key="1">
    <citation type="submission" date="2023-07" db="EMBL/GenBank/DDBJ databases">
        <title>draft genome sequence of fig (Ficus carica).</title>
        <authorList>
            <person name="Takahashi T."/>
            <person name="Nishimura K."/>
        </authorList>
    </citation>
    <scope>NUCLEOTIDE SEQUENCE</scope>
</reference>
<dbReference type="Gene3D" id="3.40.50.140">
    <property type="match status" value="1"/>
</dbReference>
<name>A0AA88DQK3_FICCA</name>
<protein>
    <submittedName>
        <fullName evidence="1">Uncharacterized protein</fullName>
    </submittedName>
</protein>
<dbReference type="EMBL" id="BTGU01000090">
    <property type="protein sequence ID" value="GMN59694.1"/>
    <property type="molecule type" value="Genomic_DNA"/>
</dbReference>
<gene>
    <name evidence="1" type="ORF">TIFTF001_028793</name>
</gene>
<dbReference type="AlphaFoldDB" id="A0AA88DQK3"/>
<dbReference type="Proteomes" id="UP001187192">
    <property type="component" value="Unassembled WGS sequence"/>
</dbReference>
<dbReference type="InterPro" id="IPR023405">
    <property type="entry name" value="Topo_IA_core_domain"/>
</dbReference>